<evidence type="ECO:0000313" key="2">
    <source>
        <dbReference type="Proteomes" id="UP000224567"/>
    </source>
</evidence>
<keyword evidence="2" id="KW-1185">Reference proteome</keyword>
<reference evidence="2" key="2">
    <citation type="journal article" date="2017" name="J. Anim. Genet.">
        <title>Multiple reference genome sequences of hot pepper reveal the massive evolution of plant disease resistance genes by retroduplication.</title>
        <authorList>
            <person name="Kim S."/>
            <person name="Park J."/>
            <person name="Yeom S.-I."/>
            <person name="Kim Y.-M."/>
            <person name="Seo E."/>
            <person name="Kim K.-T."/>
            <person name="Kim M.-S."/>
            <person name="Lee J.M."/>
            <person name="Cheong K."/>
            <person name="Shin H.-S."/>
            <person name="Kim S.-B."/>
            <person name="Han K."/>
            <person name="Lee J."/>
            <person name="Park M."/>
            <person name="Lee H.-A."/>
            <person name="Lee H.-Y."/>
            <person name="Lee Y."/>
            <person name="Oh S."/>
            <person name="Lee J.H."/>
            <person name="Choi E."/>
            <person name="Choi E."/>
            <person name="Lee S.E."/>
            <person name="Jeon J."/>
            <person name="Kim H."/>
            <person name="Choi G."/>
            <person name="Song H."/>
            <person name="Lee J."/>
            <person name="Lee S.-C."/>
            <person name="Kwon J.-K."/>
            <person name="Lee H.-Y."/>
            <person name="Koo N."/>
            <person name="Hong Y."/>
            <person name="Kim R.W."/>
            <person name="Kang W.-H."/>
            <person name="Huh J.H."/>
            <person name="Kang B.-C."/>
            <person name="Yang T.-J."/>
            <person name="Lee Y.-H."/>
            <person name="Bennetzen J.L."/>
            <person name="Choi D."/>
        </authorList>
    </citation>
    <scope>NUCLEOTIDE SEQUENCE [LARGE SCALE GENOMIC DNA]</scope>
    <source>
        <strain evidence="2">cv. PBC81</strain>
    </source>
</reference>
<evidence type="ECO:0000313" key="1">
    <source>
        <dbReference type="EMBL" id="PHT38313.1"/>
    </source>
</evidence>
<reference evidence="1 2" key="1">
    <citation type="journal article" date="2017" name="Genome Biol.">
        <title>New reference genome sequences of hot pepper reveal the massive evolution of plant disease-resistance genes by retroduplication.</title>
        <authorList>
            <person name="Kim S."/>
            <person name="Park J."/>
            <person name="Yeom S.I."/>
            <person name="Kim Y.M."/>
            <person name="Seo E."/>
            <person name="Kim K.T."/>
            <person name="Kim M.S."/>
            <person name="Lee J.M."/>
            <person name="Cheong K."/>
            <person name="Shin H.S."/>
            <person name="Kim S.B."/>
            <person name="Han K."/>
            <person name="Lee J."/>
            <person name="Park M."/>
            <person name="Lee H.A."/>
            <person name="Lee H.Y."/>
            <person name="Lee Y."/>
            <person name="Oh S."/>
            <person name="Lee J.H."/>
            <person name="Choi E."/>
            <person name="Choi E."/>
            <person name="Lee S.E."/>
            <person name="Jeon J."/>
            <person name="Kim H."/>
            <person name="Choi G."/>
            <person name="Song H."/>
            <person name="Lee J."/>
            <person name="Lee S.C."/>
            <person name="Kwon J.K."/>
            <person name="Lee H.Y."/>
            <person name="Koo N."/>
            <person name="Hong Y."/>
            <person name="Kim R.W."/>
            <person name="Kang W.H."/>
            <person name="Huh J.H."/>
            <person name="Kang B.C."/>
            <person name="Yang T.J."/>
            <person name="Lee Y.H."/>
            <person name="Bennetzen J.L."/>
            <person name="Choi D."/>
        </authorList>
    </citation>
    <scope>NUCLEOTIDE SEQUENCE [LARGE SCALE GENOMIC DNA]</scope>
    <source>
        <strain evidence="2">cv. PBC81</strain>
    </source>
</reference>
<protein>
    <submittedName>
        <fullName evidence="1">Uncharacterized protein</fullName>
    </submittedName>
</protein>
<dbReference type="AlphaFoldDB" id="A0A2G2VZE4"/>
<name>A0A2G2VZE4_CAPBA</name>
<dbReference type="OrthoDB" id="1828876at2759"/>
<accession>A0A2G2VZE4</accession>
<dbReference type="EMBL" id="MLFT02000009">
    <property type="protein sequence ID" value="PHT38313.1"/>
    <property type="molecule type" value="Genomic_DNA"/>
</dbReference>
<sequence>MILESLKYNSEMVNMITLTAEIDKDVIYEDYDEHVQVLLEHTIHQVHECCWGIVKTKERDQEFKVNIPSTGSYFWNVTFSDSKLIVARSEFYFLEIARTLKLVKQVIDSAKWMLAFDCEFVELVVINSHSERTIFLSQK</sequence>
<comment type="caution">
    <text evidence="1">The sequence shown here is derived from an EMBL/GenBank/DDBJ whole genome shotgun (WGS) entry which is preliminary data.</text>
</comment>
<dbReference type="Proteomes" id="UP000224567">
    <property type="component" value="Unassembled WGS sequence"/>
</dbReference>
<gene>
    <name evidence="1" type="ORF">CQW23_21886</name>
</gene>
<organism evidence="1 2">
    <name type="scientific">Capsicum baccatum</name>
    <name type="common">Peruvian pepper</name>
    <dbReference type="NCBI Taxonomy" id="33114"/>
    <lineage>
        <taxon>Eukaryota</taxon>
        <taxon>Viridiplantae</taxon>
        <taxon>Streptophyta</taxon>
        <taxon>Embryophyta</taxon>
        <taxon>Tracheophyta</taxon>
        <taxon>Spermatophyta</taxon>
        <taxon>Magnoliopsida</taxon>
        <taxon>eudicotyledons</taxon>
        <taxon>Gunneridae</taxon>
        <taxon>Pentapetalae</taxon>
        <taxon>asterids</taxon>
        <taxon>lamiids</taxon>
        <taxon>Solanales</taxon>
        <taxon>Solanaceae</taxon>
        <taxon>Solanoideae</taxon>
        <taxon>Capsiceae</taxon>
        <taxon>Capsicum</taxon>
    </lineage>
</organism>
<proteinExistence type="predicted"/>